<dbReference type="AlphaFoldDB" id="H1KIR3"/>
<evidence type="ECO:0000313" key="3">
    <source>
        <dbReference type="Proteomes" id="UP000004382"/>
    </source>
</evidence>
<comment type="caution">
    <text evidence="2">The sequence shown here is derived from an EMBL/GenBank/DDBJ whole genome shotgun (WGS) entry which is preliminary data.</text>
</comment>
<reference evidence="2 3" key="1">
    <citation type="submission" date="2011-09" db="EMBL/GenBank/DDBJ databases">
        <title>The draft genome of Methylobacterium extorquens DSM 13060.</title>
        <authorList>
            <consortium name="US DOE Joint Genome Institute (JGI-PGF)"/>
            <person name="Lucas S."/>
            <person name="Han J."/>
            <person name="Lapidus A."/>
            <person name="Cheng J.-F."/>
            <person name="Goodwin L."/>
            <person name="Pitluck S."/>
            <person name="Peters L."/>
            <person name="Land M.L."/>
            <person name="Hauser L."/>
            <person name="Koskimaki J."/>
            <person name="Halonen O."/>
            <person name="Pirttila A."/>
            <person name="Frank C."/>
            <person name="Woyke T.J."/>
        </authorList>
    </citation>
    <scope>NUCLEOTIDE SEQUENCE [LARGE SCALE GENOMIC DNA]</scope>
    <source>
        <strain evidence="2 3">DSM 13060</strain>
    </source>
</reference>
<evidence type="ECO:0000256" key="1">
    <source>
        <dbReference type="SAM" id="MobiDB-lite"/>
    </source>
</evidence>
<name>H1KIR3_METEX</name>
<sequence length="37" mass="3780">RAAMAEPAVARSEAPRVMTTGGASAAAPVRSGWQDPR</sequence>
<accession>H1KIR3</accession>
<feature type="non-terminal residue" evidence="2">
    <location>
        <position position="1"/>
    </location>
</feature>
<dbReference type="Proteomes" id="UP000004382">
    <property type="component" value="Unassembled WGS sequence"/>
</dbReference>
<proteinExistence type="predicted"/>
<evidence type="ECO:0000313" key="2">
    <source>
        <dbReference type="EMBL" id="EHP92617.1"/>
    </source>
</evidence>
<feature type="region of interest" description="Disordered" evidence="1">
    <location>
        <begin position="1"/>
        <end position="37"/>
    </location>
</feature>
<organism evidence="2 3">
    <name type="scientific">Methylorubrum extorquens DSM 13060</name>
    <dbReference type="NCBI Taxonomy" id="882800"/>
    <lineage>
        <taxon>Bacteria</taxon>
        <taxon>Pseudomonadati</taxon>
        <taxon>Pseudomonadota</taxon>
        <taxon>Alphaproteobacteria</taxon>
        <taxon>Hyphomicrobiales</taxon>
        <taxon>Methylobacteriaceae</taxon>
        <taxon>Methylorubrum</taxon>
    </lineage>
</organism>
<protein>
    <submittedName>
        <fullName evidence="2">Uncharacterized protein</fullName>
    </submittedName>
</protein>
<gene>
    <name evidence="2" type="ORF">MetexDRAFT_2525</name>
</gene>
<dbReference type="EMBL" id="AGJK01000056">
    <property type="protein sequence ID" value="EHP92617.1"/>
    <property type="molecule type" value="Genomic_DNA"/>
</dbReference>